<name>W4M8N7_9BACT</name>
<comment type="caution">
    <text evidence="3">The sequence shown here is derived from an EMBL/GenBank/DDBJ whole genome shotgun (WGS) entry which is preliminary data.</text>
</comment>
<evidence type="ECO:0000259" key="2">
    <source>
        <dbReference type="Pfam" id="PF13439"/>
    </source>
</evidence>
<dbReference type="GO" id="GO:0016758">
    <property type="term" value="F:hexosyltransferase activity"/>
    <property type="evidence" value="ECO:0007669"/>
    <property type="project" value="TreeGrafter"/>
</dbReference>
<evidence type="ECO:0008006" key="5">
    <source>
        <dbReference type="Google" id="ProtNLM"/>
    </source>
</evidence>
<dbReference type="PANTHER" id="PTHR45947">
    <property type="entry name" value="SULFOQUINOVOSYL TRANSFERASE SQD2"/>
    <property type="match status" value="1"/>
</dbReference>
<dbReference type="SUPFAM" id="SSF53756">
    <property type="entry name" value="UDP-Glycosyltransferase/glycogen phosphorylase"/>
    <property type="match status" value="1"/>
</dbReference>
<dbReference type="InterPro" id="IPR028098">
    <property type="entry name" value="Glyco_trans_4-like_N"/>
</dbReference>
<dbReference type="InterPro" id="IPR050194">
    <property type="entry name" value="Glycosyltransferase_grp1"/>
</dbReference>
<protein>
    <recommendedName>
        <fullName evidence="5">Glycosyltransferase subfamily 4-like N-terminal domain-containing protein</fullName>
    </recommendedName>
</protein>
<dbReference type="Gene3D" id="3.40.50.2000">
    <property type="entry name" value="Glycogen Phosphorylase B"/>
    <property type="match status" value="2"/>
</dbReference>
<feature type="domain" description="Glycosyl transferase family 1" evidence="1">
    <location>
        <begin position="196"/>
        <end position="336"/>
    </location>
</feature>
<feature type="domain" description="Glycosyltransferase subfamily 4-like N-terminal" evidence="2">
    <location>
        <begin position="24"/>
        <end position="181"/>
    </location>
</feature>
<proteinExistence type="predicted"/>
<reference evidence="3 4" key="1">
    <citation type="journal article" date="2014" name="Nature">
        <title>An environmental bacterial taxon with a large and distinct metabolic repertoire.</title>
        <authorList>
            <person name="Wilson M.C."/>
            <person name="Mori T."/>
            <person name="Ruckert C."/>
            <person name="Uria A.R."/>
            <person name="Helf M.J."/>
            <person name="Takada K."/>
            <person name="Gernert C."/>
            <person name="Steffens U.A."/>
            <person name="Heycke N."/>
            <person name="Schmitt S."/>
            <person name="Rinke C."/>
            <person name="Helfrich E.J."/>
            <person name="Brachmann A.O."/>
            <person name="Gurgui C."/>
            <person name="Wakimoto T."/>
            <person name="Kracht M."/>
            <person name="Crusemann M."/>
            <person name="Hentschel U."/>
            <person name="Abe I."/>
            <person name="Matsunaga S."/>
            <person name="Kalinowski J."/>
            <person name="Takeyama H."/>
            <person name="Piel J."/>
        </authorList>
    </citation>
    <scope>NUCLEOTIDE SEQUENCE [LARGE SCALE GENOMIC DNA]</scope>
    <source>
        <strain evidence="4">TSY2</strain>
    </source>
</reference>
<gene>
    <name evidence="3" type="ORF">ETSY2_16465</name>
</gene>
<dbReference type="Pfam" id="PF00534">
    <property type="entry name" value="Glycos_transf_1"/>
    <property type="match status" value="1"/>
</dbReference>
<dbReference type="InterPro" id="IPR001296">
    <property type="entry name" value="Glyco_trans_1"/>
</dbReference>
<dbReference type="Pfam" id="PF13439">
    <property type="entry name" value="Glyco_transf_4"/>
    <property type="match status" value="1"/>
</dbReference>
<dbReference type="CDD" id="cd03801">
    <property type="entry name" value="GT4_PimA-like"/>
    <property type="match status" value="1"/>
</dbReference>
<accession>W4M8N7</accession>
<dbReference type="HOGENOM" id="CLU_709196_0_0_7"/>
<organism evidence="3 4">
    <name type="scientific">Candidatus Entotheonella gemina</name>
    <dbReference type="NCBI Taxonomy" id="1429439"/>
    <lineage>
        <taxon>Bacteria</taxon>
        <taxon>Pseudomonadati</taxon>
        <taxon>Nitrospinota/Tectimicrobiota group</taxon>
        <taxon>Candidatus Tectimicrobiota</taxon>
        <taxon>Candidatus Entotheonellia</taxon>
        <taxon>Candidatus Entotheonellales</taxon>
        <taxon>Candidatus Entotheonellaceae</taxon>
        <taxon>Candidatus Entotheonella</taxon>
    </lineage>
</organism>
<evidence type="ECO:0000259" key="1">
    <source>
        <dbReference type="Pfam" id="PF00534"/>
    </source>
</evidence>
<sequence>MERHILILGCKNYPGFSSSKVISSGMEVYVTELVKYLKSCFRITLITADSEVSQDDNIRVVSLPIFGGRLFQPISLFFFSFFPSLKLRKKIDLINTQTPLSGLIAYVLKKWFNIPYVVSVHMYASSSEHTGSRLHSAIYHYVEKIVYSAADKIVCAGHGLRDHIMERHCVEPDRIIVINPGAGPVEPDKQSQTCHQEKREHDDGVLRVLFLGRLIQENGIIDLLEAMKLIAGQPVKLLIAGNGNLERYIRHFITKHNLQDNIEMLGIVSGEAKDRLLKSVHVLIRTSYHEVFPVAYLEALAYGIPVIATPVGDTAYIAEQTGGIDLVPVNDPSETASAIVGRISHHVLEPELISRCQTYLRDISWKNQADKTVALFNEVISRHERLGDSFQ</sequence>
<dbReference type="PANTHER" id="PTHR45947:SF3">
    <property type="entry name" value="SULFOQUINOVOSYL TRANSFERASE SQD2"/>
    <property type="match status" value="1"/>
</dbReference>
<dbReference type="Proteomes" id="UP000019140">
    <property type="component" value="Unassembled WGS sequence"/>
</dbReference>
<dbReference type="AlphaFoldDB" id="W4M8N7"/>
<dbReference type="EMBL" id="AZHX01000669">
    <property type="protein sequence ID" value="ETX06553.1"/>
    <property type="molecule type" value="Genomic_DNA"/>
</dbReference>
<keyword evidence="4" id="KW-1185">Reference proteome</keyword>
<evidence type="ECO:0000313" key="3">
    <source>
        <dbReference type="EMBL" id="ETX06553.1"/>
    </source>
</evidence>
<evidence type="ECO:0000313" key="4">
    <source>
        <dbReference type="Proteomes" id="UP000019140"/>
    </source>
</evidence>